<dbReference type="RefSeq" id="WP_272182038.1">
    <property type="nucleotide sequence ID" value="NZ_JAQOMS010000002.1"/>
</dbReference>
<organism evidence="1 2">
    <name type="scientific">Psychrosphaera algicola</name>
    <dbReference type="NCBI Taxonomy" id="3023714"/>
    <lineage>
        <taxon>Bacteria</taxon>
        <taxon>Pseudomonadati</taxon>
        <taxon>Pseudomonadota</taxon>
        <taxon>Gammaproteobacteria</taxon>
        <taxon>Alteromonadales</taxon>
        <taxon>Pseudoalteromonadaceae</taxon>
        <taxon>Psychrosphaera</taxon>
    </lineage>
</organism>
<dbReference type="EMBL" id="JAQOMS010000002">
    <property type="protein sequence ID" value="MDC2890987.1"/>
    <property type="molecule type" value="Genomic_DNA"/>
</dbReference>
<accession>A0ABT5FIH3</accession>
<proteinExistence type="predicted"/>
<protein>
    <submittedName>
        <fullName evidence="1">Uncharacterized protein</fullName>
    </submittedName>
</protein>
<sequence length="64" mass="6813">MAESGSLVTFLAVEKSDSPLGEIAARRAKKAAACKANYELPLQSVGGSKYRLGSFGMTFFVLKL</sequence>
<reference evidence="1 2" key="1">
    <citation type="submission" date="2023-01" db="EMBL/GenBank/DDBJ databases">
        <title>Psychrosphaera sp. nov., isolated from marine algae.</title>
        <authorList>
            <person name="Bayburt H."/>
            <person name="Choi B.J."/>
            <person name="Kim J.M."/>
            <person name="Choi D.G."/>
            <person name="Jeon C.O."/>
        </authorList>
    </citation>
    <scope>NUCLEOTIDE SEQUENCE [LARGE SCALE GENOMIC DNA]</scope>
    <source>
        <strain evidence="1 2">G1-22</strain>
    </source>
</reference>
<name>A0ABT5FIH3_9GAMM</name>
<evidence type="ECO:0000313" key="2">
    <source>
        <dbReference type="Proteomes" id="UP001528411"/>
    </source>
</evidence>
<comment type="caution">
    <text evidence="1">The sequence shown here is derived from an EMBL/GenBank/DDBJ whole genome shotgun (WGS) entry which is preliminary data.</text>
</comment>
<gene>
    <name evidence="1" type="ORF">PN838_22480</name>
</gene>
<dbReference type="Proteomes" id="UP001528411">
    <property type="component" value="Unassembled WGS sequence"/>
</dbReference>
<keyword evidence="2" id="KW-1185">Reference proteome</keyword>
<evidence type="ECO:0000313" key="1">
    <source>
        <dbReference type="EMBL" id="MDC2890987.1"/>
    </source>
</evidence>